<dbReference type="AlphaFoldDB" id="A0A7S4G157"/>
<reference evidence="1" key="1">
    <citation type="submission" date="2021-01" db="EMBL/GenBank/DDBJ databases">
        <authorList>
            <person name="Corre E."/>
            <person name="Pelletier E."/>
            <person name="Niang G."/>
            <person name="Scheremetjew M."/>
            <person name="Finn R."/>
            <person name="Kale V."/>
            <person name="Holt S."/>
            <person name="Cochrane G."/>
            <person name="Meng A."/>
            <person name="Brown T."/>
            <person name="Cohen L."/>
        </authorList>
    </citation>
    <scope>NUCLEOTIDE SEQUENCE</scope>
    <source>
        <strain evidence="1">CCMP1594</strain>
    </source>
</reference>
<proteinExistence type="predicted"/>
<name>A0A7S4G157_9EUGL</name>
<gene>
    <name evidence="1" type="ORF">EGYM00163_LOCUS32971</name>
</gene>
<organism evidence="1">
    <name type="scientific">Eutreptiella gymnastica</name>
    <dbReference type="NCBI Taxonomy" id="73025"/>
    <lineage>
        <taxon>Eukaryota</taxon>
        <taxon>Discoba</taxon>
        <taxon>Euglenozoa</taxon>
        <taxon>Euglenida</taxon>
        <taxon>Spirocuta</taxon>
        <taxon>Euglenophyceae</taxon>
        <taxon>Eutreptiales</taxon>
        <taxon>Eutreptiaceae</taxon>
        <taxon>Eutreptiella</taxon>
    </lineage>
</organism>
<sequence>MHSACTVCALFTQLPPLTLFEPKQEHTMECAAGVMSAAEGWWVKPRPDATAALPSLCLFFLLGWEEIQAKVSWRTGTCKIKDQSVHCYDTAPRAYSQGNAAWMQVHLGPEACGLQLLEHVLR</sequence>
<protein>
    <submittedName>
        <fullName evidence="1">Uncharacterized protein</fullName>
    </submittedName>
</protein>
<accession>A0A7S4G157</accession>
<dbReference type="EMBL" id="HBJA01095157">
    <property type="protein sequence ID" value="CAE0821796.1"/>
    <property type="molecule type" value="Transcribed_RNA"/>
</dbReference>
<evidence type="ECO:0000313" key="1">
    <source>
        <dbReference type="EMBL" id="CAE0821796.1"/>
    </source>
</evidence>